<dbReference type="Proteomes" id="UP001596432">
    <property type="component" value="Unassembled WGS sequence"/>
</dbReference>
<organism evidence="2 3">
    <name type="scientific">Halosimplex aquaticum</name>
    <dbReference type="NCBI Taxonomy" id="3026162"/>
    <lineage>
        <taxon>Archaea</taxon>
        <taxon>Methanobacteriati</taxon>
        <taxon>Methanobacteriota</taxon>
        <taxon>Stenosarchaea group</taxon>
        <taxon>Halobacteria</taxon>
        <taxon>Halobacteriales</taxon>
        <taxon>Haloarculaceae</taxon>
        <taxon>Halosimplex</taxon>
    </lineage>
</organism>
<name>A0ABD5Y265_9EURY</name>
<accession>A0ABD5Y265</accession>
<keyword evidence="3" id="KW-1185">Reference proteome</keyword>
<feature type="compositionally biased region" description="Acidic residues" evidence="1">
    <location>
        <begin position="149"/>
        <end position="170"/>
    </location>
</feature>
<gene>
    <name evidence="2" type="ORF">ACFQMA_07930</name>
</gene>
<evidence type="ECO:0000313" key="2">
    <source>
        <dbReference type="EMBL" id="MFC7139766.1"/>
    </source>
</evidence>
<proteinExistence type="predicted"/>
<feature type="region of interest" description="Disordered" evidence="1">
    <location>
        <begin position="746"/>
        <end position="788"/>
    </location>
</feature>
<dbReference type="GeneID" id="78820030"/>
<evidence type="ECO:0000256" key="1">
    <source>
        <dbReference type="SAM" id="MobiDB-lite"/>
    </source>
</evidence>
<dbReference type="AlphaFoldDB" id="A0ABD5Y265"/>
<evidence type="ECO:0000313" key="3">
    <source>
        <dbReference type="Proteomes" id="UP001596432"/>
    </source>
</evidence>
<feature type="compositionally biased region" description="Acidic residues" evidence="1">
    <location>
        <begin position="764"/>
        <end position="776"/>
    </location>
</feature>
<sequence>MTESFELPFGGDDSGRVELFKSYNRFASYFEDATRMKVVTYCDSPKFILELFDRVETLEYLEVVVGDIDDYRERLIDKPELADRLEQLKRDGKLVIYLCENKEVHSKVYLIEYGPSSDVSRREAESDTPDSSTGDETANQQTLGTVESAVEEESKDSSEEQLSEESEETELSPVREATAIIGSPNLSSNAWTRQANAGAVFETSTATELWSDLENFYEEHREYNKNGPFLDDLTERIANTDDDREEVLTLYTEGKVKTRDEVGQLHGRLDERVEAEADKVDLVLGDDIDLSEDVEEAVEERAASMDDVSQGEEAKNGEESVAELDPGDSGDTRINLSLVGHSDEAIETLAKMTDFDASLSGDSLTATPRAVQQYKRDVFEVPTMRVSRIESDEQNATPNNVEFGDHLTFHADGKVYQIGQPLPDDRDRVASALQGIQDYFETVDKYGNCNDPDAVKAHMAEALLWMMWAPFANRTAAFYSQYGIDLDKALPNLYVYGESDAGKGTFAEFALSLISGGRVKQPVDADEIGKREIRGMRSANTAFPVVVDDITKDTVNRLDTFRNYWGNWTSEASYPLFAFISNDKRPDEWFRNRAKILHFDVNFDTSYKGEAEVNRLIDQENPLFLWFTHELLTRDLELTDDDDALRVAREVMIDIYEYANEPVPDWFPRRPADEEHDSGRDRWYDLLQREDVSTEDRGDTLRVTFPEEMSTETYTYMRDPPTVARVEKRGRDLLIKSPKEFVGWLGTPPAGVDLPDTEAKTDTQEEISEAPNDDGESGFLGRVRGLFS</sequence>
<dbReference type="RefSeq" id="WP_274325343.1">
    <property type="nucleotide sequence ID" value="NZ_CP118158.1"/>
</dbReference>
<feature type="region of interest" description="Disordered" evidence="1">
    <location>
        <begin position="299"/>
        <end position="331"/>
    </location>
</feature>
<dbReference type="EMBL" id="JBHTAS010000001">
    <property type="protein sequence ID" value="MFC7139766.1"/>
    <property type="molecule type" value="Genomic_DNA"/>
</dbReference>
<feature type="region of interest" description="Disordered" evidence="1">
    <location>
        <begin position="118"/>
        <end position="175"/>
    </location>
</feature>
<feature type="compositionally biased region" description="Polar residues" evidence="1">
    <location>
        <begin position="129"/>
        <end position="145"/>
    </location>
</feature>
<protein>
    <submittedName>
        <fullName evidence="2">Tyrosyl-DNA phosphodiesterase</fullName>
    </submittedName>
</protein>
<reference evidence="2 3" key="1">
    <citation type="journal article" date="2019" name="Int. J. Syst. Evol. Microbiol.">
        <title>The Global Catalogue of Microorganisms (GCM) 10K type strain sequencing project: providing services to taxonomists for standard genome sequencing and annotation.</title>
        <authorList>
            <consortium name="The Broad Institute Genomics Platform"/>
            <consortium name="The Broad Institute Genome Sequencing Center for Infectious Disease"/>
            <person name="Wu L."/>
            <person name="Ma J."/>
        </authorList>
    </citation>
    <scope>NUCLEOTIDE SEQUENCE [LARGE SCALE GENOMIC DNA]</scope>
    <source>
        <strain evidence="2 3">XZYJT29</strain>
    </source>
</reference>
<comment type="caution">
    <text evidence="2">The sequence shown here is derived from an EMBL/GenBank/DDBJ whole genome shotgun (WGS) entry which is preliminary data.</text>
</comment>